<dbReference type="GO" id="GO:0003700">
    <property type="term" value="F:DNA-binding transcription factor activity"/>
    <property type="evidence" value="ECO:0007669"/>
    <property type="project" value="InterPro"/>
</dbReference>
<proteinExistence type="predicted"/>
<dbReference type="SUPFAM" id="SSF46689">
    <property type="entry name" value="Homeodomain-like"/>
    <property type="match status" value="2"/>
</dbReference>
<keyword evidence="3" id="KW-0804">Transcription</keyword>
<gene>
    <name evidence="4" type="ORF">C8D82_11711</name>
</gene>
<comment type="caution">
    <text evidence="4">The sequence shown here is derived from an EMBL/GenBank/DDBJ whole genome shotgun (WGS) entry which is preliminary data.</text>
</comment>
<organism evidence="4 5">
    <name type="scientific">Victivallis vadensis</name>
    <dbReference type="NCBI Taxonomy" id="172901"/>
    <lineage>
        <taxon>Bacteria</taxon>
        <taxon>Pseudomonadati</taxon>
        <taxon>Lentisphaerota</taxon>
        <taxon>Lentisphaeria</taxon>
        <taxon>Victivallales</taxon>
        <taxon>Victivallaceae</taxon>
        <taxon>Victivallis</taxon>
    </lineage>
</organism>
<dbReference type="AlphaFoldDB" id="A0A2U1AV61"/>
<sequence>MENSQKNRIRELAQLLESCPPVQFPPPDGLPGEPGGILIQRRCAEVKINPGGSDRLKLFHRRFVLTAALEREGLVCVNDLTFPVAPDYASLVYPFQYHHYVVDQSDFFWMVVTFELERMFYPETLYHCSVKMTPVTYGLLARMVELYLEYGGGDPRVRRYLNCLLAELDAEPCRIDAGTHAPASDRRVRLFEEVNGYICLHLAEPELSVEEIARKHGVSKSYLYSVFEKMVGCHPAEYIRQLRLQQAYRLLKSGRWLLSEVAGQCGFSSLSVFSRCFRNVTGVPPSEYLRSERGRTSAE</sequence>
<dbReference type="RefSeq" id="WP_116884352.1">
    <property type="nucleotide sequence ID" value="NZ_CAJKCJ010000004.1"/>
</dbReference>
<dbReference type="InterPro" id="IPR018060">
    <property type="entry name" value="HTH_AraC"/>
</dbReference>
<accession>A0A2U1AV61</accession>
<protein>
    <submittedName>
        <fullName evidence="4">AraC-like DNA-binding protein</fullName>
    </submittedName>
</protein>
<dbReference type="GO" id="GO:0043565">
    <property type="term" value="F:sequence-specific DNA binding"/>
    <property type="evidence" value="ECO:0007669"/>
    <property type="project" value="InterPro"/>
</dbReference>
<dbReference type="Pfam" id="PF12833">
    <property type="entry name" value="HTH_18"/>
    <property type="match status" value="1"/>
</dbReference>
<dbReference type="PROSITE" id="PS01124">
    <property type="entry name" value="HTH_ARAC_FAMILY_2"/>
    <property type="match status" value="1"/>
</dbReference>
<evidence type="ECO:0000256" key="3">
    <source>
        <dbReference type="ARBA" id="ARBA00023163"/>
    </source>
</evidence>
<keyword evidence="1" id="KW-0805">Transcription regulation</keyword>
<keyword evidence="2 4" id="KW-0238">DNA-binding</keyword>
<dbReference type="InterPro" id="IPR009057">
    <property type="entry name" value="Homeodomain-like_sf"/>
</dbReference>
<evidence type="ECO:0000256" key="1">
    <source>
        <dbReference type="ARBA" id="ARBA00023015"/>
    </source>
</evidence>
<name>A0A2U1AV61_9BACT</name>
<reference evidence="4 5" key="1">
    <citation type="submission" date="2018-04" db="EMBL/GenBank/DDBJ databases">
        <title>Genomic Encyclopedia of Type Strains, Phase IV (KMG-IV): sequencing the most valuable type-strain genomes for metagenomic binning, comparative biology and taxonomic classification.</title>
        <authorList>
            <person name="Goeker M."/>
        </authorList>
    </citation>
    <scope>NUCLEOTIDE SEQUENCE [LARGE SCALE GENOMIC DNA]</scope>
    <source>
        <strain evidence="4 5">DSM 14823</strain>
    </source>
</reference>
<dbReference type="PANTHER" id="PTHR43280">
    <property type="entry name" value="ARAC-FAMILY TRANSCRIPTIONAL REGULATOR"/>
    <property type="match status" value="1"/>
</dbReference>
<dbReference type="GeneID" id="78295651"/>
<dbReference type="PANTHER" id="PTHR43280:SF2">
    <property type="entry name" value="HTH-TYPE TRANSCRIPTIONAL REGULATOR EXSA"/>
    <property type="match status" value="1"/>
</dbReference>
<keyword evidence="5" id="KW-1185">Reference proteome</keyword>
<evidence type="ECO:0000256" key="2">
    <source>
        <dbReference type="ARBA" id="ARBA00023125"/>
    </source>
</evidence>
<dbReference type="EMBL" id="QEKH01000017">
    <property type="protein sequence ID" value="PVY40292.1"/>
    <property type="molecule type" value="Genomic_DNA"/>
</dbReference>
<evidence type="ECO:0000313" key="5">
    <source>
        <dbReference type="Proteomes" id="UP000245959"/>
    </source>
</evidence>
<dbReference type="Gene3D" id="1.10.10.60">
    <property type="entry name" value="Homeodomain-like"/>
    <property type="match status" value="2"/>
</dbReference>
<dbReference type="InterPro" id="IPR020449">
    <property type="entry name" value="Tscrpt_reg_AraC-type_HTH"/>
</dbReference>
<dbReference type="SMART" id="SM00342">
    <property type="entry name" value="HTH_ARAC"/>
    <property type="match status" value="1"/>
</dbReference>
<dbReference type="Proteomes" id="UP000245959">
    <property type="component" value="Unassembled WGS sequence"/>
</dbReference>
<evidence type="ECO:0000313" key="4">
    <source>
        <dbReference type="EMBL" id="PVY40292.1"/>
    </source>
</evidence>
<dbReference type="PRINTS" id="PR00032">
    <property type="entry name" value="HTHARAC"/>
</dbReference>